<comment type="caution">
    <text evidence="2">The sequence shown here is derived from an EMBL/GenBank/DDBJ whole genome shotgun (WGS) entry which is preliminary data.</text>
</comment>
<keyword evidence="3" id="KW-1185">Reference proteome</keyword>
<evidence type="ECO:0000313" key="3">
    <source>
        <dbReference type="Proteomes" id="UP001482186"/>
    </source>
</evidence>
<organism evidence="2 3">
    <name type="scientific">Coprococcus ammoniilyticus</name>
    <dbReference type="NCBI Taxonomy" id="2981785"/>
    <lineage>
        <taxon>Bacteria</taxon>
        <taxon>Bacillati</taxon>
        <taxon>Bacillota</taxon>
        <taxon>Clostridia</taxon>
        <taxon>Lachnospirales</taxon>
        <taxon>Lachnospiraceae</taxon>
        <taxon>Coprococcus</taxon>
    </lineage>
</organism>
<evidence type="ECO:0000313" key="2">
    <source>
        <dbReference type="EMBL" id="MEQ2454768.1"/>
    </source>
</evidence>
<proteinExistence type="predicted"/>
<accession>A0ABV1EJK5</accession>
<feature type="transmembrane region" description="Helical" evidence="1">
    <location>
        <begin position="6"/>
        <end position="25"/>
    </location>
</feature>
<sequence length="305" mass="35219">MQVIVLVIGCICTLIILVHLYMSEIDKHTLFRVSEKVLLICILIATVFFGVIPEIVMVTHKQQYDIAQDLLHTSGKVYDANKHTVEIEIEDVGQVDILSVDNYYKTDDYYIVYYVRVDVEVPQGYLRGVPVIVEKNIFGTDTIVKWDYSLEDKMFYYEKYGQDDSDSDSEYEKDAFGNRHDVKFEFTNAPSYTIGDLFNYIGISAPHDIAEASVTSITNNYDALEYYILWRSRDTGKTMDCWVRAVYDKETGEWYLCNAEKKESTLNSKLAGYASGSDDTYDNDYTDDYRIVESDTFLGWTKVEQ</sequence>
<dbReference type="EMBL" id="JBBNFM010000011">
    <property type="protein sequence ID" value="MEQ2454768.1"/>
    <property type="molecule type" value="Genomic_DNA"/>
</dbReference>
<keyword evidence="1" id="KW-0812">Transmembrane</keyword>
<name>A0ABV1EJK5_9FIRM</name>
<keyword evidence="1" id="KW-1133">Transmembrane helix</keyword>
<dbReference type="Proteomes" id="UP001482186">
    <property type="component" value="Unassembled WGS sequence"/>
</dbReference>
<keyword evidence="1" id="KW-0472">Membrane</keyword>
<dbReference type="RefSeq" id="WP_349116173.1">
    <property type="nucleotide sequence ID" value="NZ_JBBNFM010000011.1"/>
</dbReference>
<protein>
    <submittedName>
        <fullName evidence="2">Uncharacterized protein</fullName>
    </submittedName>
</protein>
<gene>
    <name evidence="2" type="ORF">AAAT04_12050</name>
</gene>
<evidence type="ECO:0000256" key="1">
    <source>
        <dbReference type="SAM" id="Phobius"/>
    </source>
</evidence>
<reference evidence="2 3" key="1">
    <citation type="submission" date="2024-04" db="EMBL/GenBank/DDBJ databases">
        <title>Human intestinal bacterial collection.</title>
        <authorList>
            <person name="Pauvert C."/>
            <person name="Hitch T.C.A."/>
            <person name="Clavel T."/>
        </authorList>
    </citation>
    <scope>NUCLEOTIDE SEQUENCE [LARGE SCALE GENOMIC DNA]</scope>
    <source>
        <strain evidence="2 3">CLA-AA-H141</strain>
    </source>
</reference>
<feature type="transmembrane region" description="Helical" evidence="1">
    <location>
        <begin position="37"/>
        <end position="58"/>
    </location>
</feature>